<feature type="domain" description="FBD" evidence="1">
    <location>
        <begin position="344"/>
        <end position="376"/>
    </location>
</feature>
<reference evidence="2" key="2">
    <citation type="submission" date="2017-06" db="EMBL/GenBank/DDBJ databases">
        <title>WGS assembly of Brachypodium distachyon.</title>
        <authorList>
            <consortium name="The International Brachypodium Initiative"/>
            <person name="Lucas S."/>
            <person name="Harmon-Smith M."/>
            <person name="Lail K."/>
            <person name="Tice H."/>
            <person name="Grimwood J."/>
            <person name="Bruce D."/>
            <person name="Barry K."/>
            <person name="Shu S."/>
            <person name="Lindquist E."/>
            <person name="Wang M."/>
            <person name="Pitluck S."/>
            <person name="Vogel J.P."/>
            <person name="Garvin D.F."/>
            <person name="Mockler T.C."/>
            <person name="Schmutz J."/>
            <person name="Rokhsar D."/>
            <person name="Bevan M.W."/>
        </authorList>
    </citation>
    <scope>NUCLEOTIDE SEQUENCE</scope>
    <source>
        <strain evidence="2">Bd21</strain>
    </source>
</reference>
<dbReference type="PANTHER" id="PTHR34709">
    <property type="entry name" value="OS10G0396666 PROTEIN"/>
    <property type="match status" value="1"/>
</dbReference>
<evidence type="ECO:0000259" key="1">
    <source>
        <dbReference type="Pfam" id="PF08387"/>
    </source>
</evidence>
<name>A0A0Q3H0W5_BRADI</name>
<dbReference type="InterPro" id="IPR006566">
    <property type="entry name" value="FBD"/>
</dbReference>
<accession>A0A0Q3H0W5</accession>
<dbReference type="AlphaFoldDB" id="A0A0Q3H0W5"/>
<protein>
    <recommendedName>
        <fullName evidence="1">FBD domain-containing protein</fullName>
    </recommendedName>
</protein>
<dbReference type="InterPro" id="IPR055312">
    <property type="entry name" value="FBL15-like"/>
</dbReference>
<gene>
    <name evidence="2" type="ORF">BRADI_1g27940v3</name>
</gene>
<evidence type="ECO:0000313" key="4">
    <source>
        <dbReference type="Proteomes" id="UP000008810"/>
    </source>
</evidence>
<organism evidence="2">
    <name type="scientific">Brachypodium distachyon</name>
    <name type="common">Purple false brome</name>
    <name type="synonym">Trachynia distachya</name>
    <dbReference type="NCBI Taxonomy" id="15368"/>
    <lineage>
        <taxon>Eukaryota</taxon>
        <taxon>Viridiplantae</taxon>
        <taxon>Streptophyta</taxon>
        <taxon>Embryophyta</taxon>
        <taxon>Tracheophyta</taxon>
        <taxon>Spermatophyta</taxon>
        <taxon>Magnoliopsida</taxon>
        <taxon>Liliopsida</taxon>
        <taxon>Poales</taxon>
        <taxon>Poaceae</taxon>
        <taxon>BOP clade</taxon>
        <taxon>Pooideae</taxon>
        <taxon>Stipodae</taxon>
        <taxon>Brachypodieae</taxon>
        <taxon>Brachypodium</taxon>
    </lineage>
</organism>
<keyword evidence="4" id="KW-1185">Reference proteome</keyword>
<dbReference type="EMBL" id="CM000880">
    <property type="protein sequence ID" value="KQK16277.1"/>
    <property type="molecule type" value="Genomic_DNA"/>
</dbReference>
<dbReference type="InParanoid" id="A0A0Q3H0W5"/>
<dbReference type="PANTHER" id="PTHR34709:SF44">
    <property type="entry name" value="FBD DOMAIN-CONTAINING PROTEIN"/>
    <property type="match status" value="1"/>
</dbReference>
<dbReference type="Pfam" id="PF08387">
    <property type="entry name" value="FBD"/>
    <property type="match status" value="1"/>
</dbReference>
<evidence type="ECO:0000313" key="3">
    <source>
        <dbReference type="EnsemblPlants" id="KQK16277"/>
    </source>
</evidence>
<dbReference type="OrthoDB" id="671901at2759"/>
<evidence type="ECO:0000313" key="2">
    <source>
        <dbReference type="EMBL" id="KQK16277.1"/>
    </source>
</evidence>
<sequence length="418" mass="46429">MKLEVLNRLRCPRAAALTSALSRRWRGLWTHLTELSFRDIAPDALDAALKQGGPARVSALLHTAARLAPADLVFTVRGYPRYHDIPIEIPCFHRAISVKLRVDAFYLTLPAQGAEFPVLERLSIASFRFNIPDLVLLQCPRLRVLEVCGRPDLGTIRVHSLTIEELFVTSDGRLSNIDIMAPVLKQCKSSYCYNNVGIGEMWRLSGLNLQMVGSVYVLTLLLSPLPPDFVGSADLSFSQAMALLPAISVCQLSLYLTPGHVFGAMVLDVLGACSTITRLKVSIRPNEVICSSLWLPDIHILRQLFSEILDNHKSCWGKEARHLPNCPCDQPQNWRSENISLIALEEVEIVGFGGTDHEVDFLKLLLRCATLMKRMTVKLSPEVLPSDRGCKEIYNICMGNPDMQCSIYSSGGDQGQYA</sequence>
<dbReference type="ExpressionAtlas" id="A0A0Q3H0W5">
    <property type="expression patterns" value="baseline and differential"/>
</dbReference>
<reference evidence="3" key="3">
    <citation type="submission" date="2018-08" db="UniProtKB">
        <authorList>
            <consortium name="EnsemblPlants"/>
        </authorList>
    </citation>
    <scope>IDENTIFICATION</scope>
    <source>
        <strain evidence="3">cv. Bd21</strain>
    </source>
</reference>
<reference evidence="2 3" key="1">
    <citation type="journal article" date="2010" name="Nature">
        <title>Genome sequencing and analysis of the model grass Brachypodium distachyon.</title>
        <authorList>
            <consortium name="International Brachypodium Initiative"/>
        </authorList>
    </citation>
    <scope>NUCLEOTIDE SEQUENCE [LARGE SCALE GENOMIC DNA]</scope>
    <source>
        <strain evidence="2 3">Bd21</strain>
    </source>
</reference>
<dbReference type="Gramene" id="KQK16277">
    <property type="protein sequence ID" value="KQK16277"/>
    <property type="gene ID" value="BRADI_1g27940v3"/>
</dbReference>
<dbReference type="EnsemblPlants" id="KQK16277">
    <property type="protein sequence ID" value="KQK16277"/>
    <property type="gene ID" value="BRADI_1g27940v3"/>
</dbReference>
<dbReference type="Proteomes" id="UP000008810">
    <property type="component" value="Chromosome 1"/>
</dbReference>
<proteinExistence type="predicted"/>